<keyword evidence="10" id="KW-0067">ATP-binding</keyword>
<dbReference type="SUPFAM" id="SSF47384">
    <property type="entry name" value="Homodimeric domain of signal transducing histidine kinase"/>
    <property type="match status" value="1"/>
</dbReference>
<feature type="modified residue" description="4-aspartylphosphate" evidence="16">
    <location>
        <position position="817"/>
    </location>
</feature>
<evidence type="ECO:0000259" key="19">
    <source>
        <dbReference type="PROSITE" id="PS50109"/>
    </source>
</evidence>
<dbReference type="InterPro" id="IPR038188">
    <property type="entry name" value="TorS_sensor_sf"/>
</dbReference>
<dbReference type="InterPro" id="IPR011006">
    <property type="entry name" value="CheY-like_superfamily"/>
</dbReference>
<dbReference type="Gene3D" id="1.20.120.160">
    <property type="entry name" value="HPT domain"/>
    <property type="match status" value="1"/>
</dbReference>
<dbReference type="EMBL" id="ATBP01000108">
    <property type="protein sequence ID" value="ETR72844.1"/>
    <property type="molecule type" value="Genomic_DNA"/>
</dbReference>
<dbReference type="InterPro" id="IPR005467">
    <property type="entry name" value="His_kinase_dom"/>
</dbReference>
<feature type="domain" description="Histidine kinase" evidence="19">
    <location>
        <begin position="522"/>
        <end position="743"/>
    </location>
</feature>
<dbReference type="FunFam" id="3.30.565.10:FF:000010">
    <property type="entry name" value="Sensor histidine kinase RcsC"/>
    <property type="match status" value="1"/>
</dbReference>
<dbReference type="Pfam" id="PF02518">
    <property type="entry name" value="HATPase_c"/>
    <property type="match status" value="1"/>
</dbReference>
<comment type="subcellular location">
    <subcellularLocation>
        <location evidence="2">Cell membrane</location>
        <topology evidence="2">Multi-pass membrane protein</topology>
    </subcellularLocation>
</comment>
<feature type="transmembrane region" description="Helical" evidence="18">
    <location>
        <begin position="472"/>
        <end position="492"/>
    </location>
</feature>
<dbReference type="CDD" id="cd00088">
    <property type="entry name" value="HPT"/>
    <property type="match status" value="1"/>
</dbReference>
<dbReference type="InterPro" id="IPR036097">
    <property type="entry name" value="HisK_dim/P_sf"/>
</dbReference>
<comment type="subunit">
    <text evidence="14">At low DSF concentrations, interacts with RpfF.</text>
</comment>
<dbReference type="SMART" id="SM00388">
    <property type="entry name" value="HisKA"/>
    <property type="match status" value="1"/>
</dbReference>
<evidence type="ECO:0000256" key="15">
    <source>
        <dbReference type="ARBA" id="ARBA00068150"/>
    </source>
</evidence>
<dbReference type="CDD" id="cd17546">
    <property type="entry name" value="REC_hyHK_CKI1_RcsC-like"/>
    <property type="match status" value="1"/>
</dbReference>
<feature type="transmembrane region" description="Helical" evidence="18">
    <location>
        <begin position="12"/>
        <end position="33"/>
    </location>
</feature>
<comment type="catalytic activity">
    <reaction evidence="1">
        <text>ATP + protein L-histidine = ADP + protein N-phospho-L-histidine.</text>
        <dbReference type="EC" id="2.7.13.3"/>
    </reaction>
</comment>
<evidence type="ECO:0000256" key="9">
    <source>
        <dbReference type="ARBA" id="ARBA00022777"/>
    </source>
</evidence>
<keyword evidence="8" id="KW-0547">Nucleotide-binding</keyword>
<dbReference type="Proteomes" id="UP000189670">
    <property type="component" value="Unassembled WGS sequence"/>
</dbReference>
<dbReference type="Gene3D" id="1.20.58.920">
    <property type="match status" value="2"/>
</dbReference>
<keyword evidence="9 21" id="KW-0418">Kinase</keyword>
<dbReference type="SMART" id="SM00387">
    <property type="entry name" value="HATPase_c"/>
    <property type="match status" value="1"/>
</dbReference>
<dbReference type="GO" id="GO:0005524">
    <property type="term" value="F:ATP binding"/>
    <property type="evidence" value="ECO:0007669"/>
    <property type="project" value="UniProtKB-KW"/>
</dbReference>
<feature type="modified residue" description="4-aspartylphosphate" evidence="16">
    <location>
        <position position="964"/>
    </location>
</feature>
<reference evidence="22" key="1">
    <citation type="submission" date="2012-11" db="EMBL/GenBank/DDBJ databases">
        <authorList>
            <person name="Lucero-Rivera Y.E."/>
            <person name="Tovar-Ramirez D."/>
        </authorList>
    </citation>
    <scope>NUCLEOTIDE SEQUENCE [LARGE SCALE GENOMIC DNA]</scope>
    <source>
        <strain evidence="22">Araruama</strain>
    </source>
</reference>
<feature type="region of interest" description="Disordered" evidence="17">
    <location>
        <begin position="1203"/>
        <end position="1233"/>
    </location>
</feature>
<evidence type="ECO:0000256" key="18">
    <source>
        <dbReference type="SAM" id="Phobius"/>
    </source>
</evidence>
<dbReference type="SUPFAM" id="SSF47226">
    <property type="entry name" value="Histidine-containing phosphotransfer domain, HPT domain"/>
    <property type="match status" value="1"/>
</dbReference>
<feature type="domain" description="Response regulatory" evidence="20">
    <location>
        <begin position="915"/>
        <end position="1031"/>
    </location>
</feature>
<evidence type="ECO:0000256" key="12">
    <source>
        <dbReference type="ARBA" id="ARBA00023012"/>
    </source>
</evidence>
<dbReference type="FunFam" id="1.10.287.130:FF:000002">
    <property type="entry name" value="Two-component osmosensing histidine kinase"/>
    <property type="match status" value="1"/>
</dbReference>
<evidence type="ECO:0000259" key="20">
    <source>
        <dbReference type="PROSITE" id="PS50110"/>
    </source>
</evidence>
<accession>A0A1V1PDH5</accession>
<evidence type="ECO:0000256" key="4">
    <source>
        <dbReference type="ARBA" id="ARBA00022475"/>
    </source>
</evidence>
<dbReference type="Gene3D" id="3.40.50.2300">
    <property type="match status" value="2"/>
</dbReference>
<dbReference type="InterPro" id="IPR004358">
    <property type="entry name" value="Sig_transdc_His_kin-like_C"/>
</dbReference>
<dbReference type="Gene3D" id="3.30.565.10">
    <property type="entry name" value="Histidine kinase-like ATPase, C-terminal domain"/>
    <property type="match status" value="1"/>
</dbReference>
<evidence type="ECO:0000256" key="7">
    <source>
        <dbReference type="ARBA" id="ARBA00022692"/>
    </source>
</evidence>
<dbReference type="InterPro" id="IPR003594">
    <property type="entry name" value="HATPase_dom"/>
</dbReference>
<evidence type="ECO:0000256" key="13">
    <source>
        <dbReference type="ARBA" id="ARBA00023136"/>
    </source>
</evidence>
<keyword evidence="5 16" id="KW-0597">Phosphoprotein</keyword>
<evidence type="ECO:0000256" key="1">
    <source>
        <dbReference type="ARBA" id="ARBA00000085"/>
    </source>
</evidence>
<dbReference type="GO" id="GO:0000155">
    <property type="term" value="F:phosphorelay sensor kinase activity"/>
    <property type="evidence" value="ECO:0007669"/>
    <property type="project" value="InterPro"/>
</dbReference>
<evidence type="ECO:0000256" key="16">
    <source>
        <dbReference type="PROSITE-ProRule" id="PRU00169"/>
    </source>
</evidence>
<dbReference type="SUPFAM" id="SSF52172">
    <property type="entry name" value="CheY-like"/>
    <property type="match status" value="2"/>
</dbReference>
<dbReference type="SUPFAM" id="SSF55874">
    <property type="entry name" value="ATPase domain of HSP90 chaperone/DNA topoisomerase II/histidine kinase"/>
    <property type="match status" value="1"/>
</dbReference>
<keyword evidence="12" id="KW-0902">Two-component regulatory system</keyword>
<dbReference type="PRINTS" id="PR00344">
    <property type="entry name" value="BCTRLSENSOR"/>
</dbReference>
<dbReference type="InterPro" id="IPR036641">
    <property type="entry name" value="HPT_dom_sf"/>
</dbReference>
<dbReference type="CDD" id="cd00156">
    <property type="entry name" value="REC"/>
    <property type="match status" value="1"/>
</dbReference>
<dbReference type="Pfam" id="PF01627">
    <property type="entry name" value="Hpt"/>
    <property type="match status" value="1"/>
</dbReference>
<evidence type="ECO:0000313" key="22">
    <source>
        <dbReference type="Proteomes" id="UP000189670"/>
    </source>
</evidence>
<keyword evidence="6" id="KW-0808">Transferase</keyword>
<dbReference type="CDD" id="cd16922">
    <property type="entry name" value="HATPase_EvgS-ArcB-TorS-like"/>
    <property type="match status" value="1"/>
</dbReference>
<dbReference type="Pfam" id="PF00512">
    <property type="entry name" value="HisKA"/>
    <property type="match status" value="1"/>
</dbReference>
<dbReference type="Pfam" id="PF00072">
    <property type="entry name" value="Response_reg"/>
    <property type="match status" value="2"/>
</dbReference>
<evidence type="ECO:0000256" key="11">
    <source>
        <dbReference type="ARBA" id="ARBA00022989"/>
    </source>
</evidence>
<evidence type="ECO:0000313" key="21">
    <source>
        <dbReference type="EMBL" id="ETR72844.1"/>
    </source>
</evidence>
<dbReference type="Gene3D" id="1.10.287.130">
    <property type="match status" value="1"/>
</dbReference>
<gene>
    <name evidence="21" type="ORF">OMM_01401</name>
</gene>
<evidence type="ECO:0000256" key="8">
    <source>
        <dbReference type="ARBA" id="ARBA00022741"/>
    </source>
</evidence>
<evidence type="ECO:0000256" key="3">
    <source>
        <dbReference type="ARBA" id="ARBA00012438"/>
    </source>
</evidence>
<evidence type="ECO:0000256" key="5">
    <source>
        <dbReference type="ARBA" id="ARBA00022553"/>
    </source>
</evidence>
<dbReference type="CDD" id="cd00082">
    <property type="entry name" value="HisKA"/>
    <property type="match status" value="1"/>
</dbReference>
<dbReference type="PROSITE" id="PS50109">
    <property type="entry name" value="HIS_KIN"/>
    <property type="match status" value="1"/>
</dbReference>
<feature type="region of interest" description="Disordered" evidence="17">
    <location>
        <begin position="1050"/>
        <end position="1085"/>
    </location>
</feature>
<evidence type="ECO:0000256" key="17">
    <source>
        <dbReference type="SAM" id="MobiDB-lite"/>
    </source>
</evidence>
<dbReference type="EC" id="2.7.13.3" evidence="3"/>
<dbReference type="PANTHER" id="PTHR45339:SF1">
    <property type="entry name" value="HYBRID SIGNAL TRANSDUCTION HISTIDINE KINASE J"/>
    <property type="match status" value="1"/>
</dbReference>
<keyword evidence="7 18" id="KW-0812">Transmembrane</keyword>
<dbReference type="InterPro" id="IPR036890">
    <property type="entry name" value="HATPase_C_sf"/>
</dbReference>
<dbReference type="InterPro" id="IPR003661">
    <property type="entry name" value="HisK_dim/P_dom"/>
</dbReference>
<name>A0A1V1PDH5_9BACT</name>
<dbReference type="SMART" id="SM00448">
    <property type="entry name" value="REC"/>
    <property type="match status" value="2"/>
</dbReference>
<feature type="compositionally biased region" description="Basic and acidic residues" evidence="17">
    <location>
        <begin position="1070"/>
        <end position="1085"/>
    </location>
</feature>
<dbReference type="Pfam" id="PF21689">
    <property type="entry name" value="TorS_sensor_domain"/>
    <property type="match status" value="1"/>
</dbReference>
<evidence type="ECO:0000256" key="10">
    <source>
        <dbReference type="ARBA" id="ARBA00022840"/>
    </source>
</evidence>
<dbReference type="PROSITE" id="PS50110">
    <property type="entry name" value="RESPONSE_REGULATORY"/>
    <property type="match status" value="2"/>
</dbReference>
<dbReference type="InterPro" id="IPR001789">
    <property type="entry name" value="Sig_transdc_resp-reg_receiver"/>
</dbReference>
<proteinExistence type="predicted"/>
<organism evidence="21 22">
    <name type="scientific">Candidatus Magnetoglobus multicellularis str. Araruama</name>
    <dbReference type="NCBI Taxonomy" id="890399"/>
    <lineage>
        <taxon>Bacteria</taxon>
        <taxon>Pseudomonadati</taxon>
        <taxon>Thermodesulfobacteriota</taxon>
        <taxon>Desulfobacteria</taxon>
        <taxon>Desulfobacterales</taxon>
        <taxon>Desulfobacteraceae</taxon>
        <taxon>Candidatus Magnetoglobus</taxon>
    </lineage>
</organism>
<evidence type="ECO:0000256" key="2">
    <source>
        <dbReference type="ARBA" id="ARBA00004651"/>
    </source>
</evidence>
<evidence type="ECO:0000256" key="6">
    <source>
        <dbReference type="ARBA" id="ARBA00022679"/>
    </source>
</evidence>
<sequence>MKWFKNYLSRLYISFFCIWLLILFSTAFSIYSFNRFGKVMDSTVSKSIPEMLAAMKLSERSALLTAIAPVLTSSENVEQLRETSSRMDLLINDINYNLQLLASRSVENSVANIKTSSKEMTQTLSEIKDATLKRIDLSSQIHNQKQSILTLHNDLVDTVTPTIYGAKSLADLFSRRTARKNAALVKKMLKNTIHPMIQLHDSFHSGQKCYHTMIHSPKQPFSSLCSEWVDEITLQLNEMSHSLEPKAYTQMSQSITHLKATLSKNTESENMTASTLSSLPGIHAMDDCLKQLTDIIDSKIALIDAFGKKAHTTFSASIEELMNGTVKDMGYALNIKAEGNLLISLFSAALDVYQMDQLSNIQSLYRRSKTTFHQAAEIFQASALAQRNPILAENIANIEKRIFSFGNGDESIFSIRQKEIALRNNSIQLMERNRQITNRMTHEIDQLVALVQKDVSNLQTNMKMGKKTGNSVLIAVCAICLLLSALIAYISVKVFSAHERDLITAKEAAEVAAQAKSDFLANMSHEIRTPMNAIIGMSDLLITTKLTDRQREYQQIINTSAHSLLGLINDILDFSKIDAGKLDMDNTNFYLKETIDEITDMFREKSAEKNIELIVSIEKDTPNGLVGDPSRLRQIIVNLMSNAIKFTEKGEICLTVSTVEQGDSYARLKFSVKDTGIGIPKSIINKLFSAFTQGDGSMTRKYGGTGLGLSICKRLASLMNGEIFVESEPGKGSTFSFTARFSRHSESKQPQVYELPDQIQNSVVLLVDDNESSLKVAQGILESFGLQTCLSRSGADALSILNDPTSTMPKPMIVMIDYFMPGINGIDTAKHIKNLDSYTDTPIILMSAFGHEKDLTPDDRLWINAFIHKPLKQSTLFDTIMTVLGQTKISEKTTEPEKASGHPKKTDLLDEPQVRILLVEDNFFNQRVVLEILEHENFSVDVANNGVEAIDTITNNSYQLVLMDIQMPDMDGYEATRRIRKMPDYARLPIIAMTAHAMKGDRELCMDAGMNDYITKPINRNQLFEMIHKWIQNKNPVSQNTIEIEQHNAIDISQDEPTPSENIAASPATEKTEPEPSEVPKKQDPMIDMDEGLERLGGNISVFMELLQYFCTTYKDYATKIPDWIENDYDLAIREVHSFKGAAGNLSARPLQASALRLETALKEKQRDQYQPLLDELSSILRDTVDYVISLPEFPDNAKKEILSSHQESEPKPKNDHDDPDEQGKTNQVKDHSSVIDKAIPDLKHLQNLLNDADPIGIPELAESVEYLFDACGYQDKHRKMMEYIQQFDFYSANNIYAEMLSDIGVQLDDG</sequence>
<feature type="domain" description="Response regulatory" evidence="20">
    <location>
        <begin position="763"/>
        <end position="884"/>
    </location>
</feature>
<dbReference type="InterPro" id="IPR008207">
    <property type="entry name" value="Sig_transdc_His_kin_Hpt_dom"/>
</dbReference>
<dbReference type="GO" id="GO:0005886">
    <property type="term" value="C:plasma membrane"/>
    <property type="evidence" value="ECO:0007669"/>
    <property type="project" value="UniProtKB-SubCell"/>
</dbReference>
<keyword evidence="13 18" id="KW-0472">Membrane</keyword>
<dbReference type="PANTHER" id="PTHR45339">
    <property type="entry name" value="HYBRID SIGNAL TRANSDUCTION HISTIDINE KINASE J"/>
    <property type="match status" value="1"/>
</dbReference>
<comment type="caution">
    <text evidence="21">The sequence shown here is derived from an EMBL/GenBank/DDBJ whole genome shotgun (WGS) entry which is preliminary data.</text>
</comment>
<protein>
    <recommendedName>
        <fullName evidence="15">Sensory/regulatory protein RpfC</fullName>
        <ecNumber evidence="3">2.7.13.3</ecNumber>
    </recommendedName>
</protein>
<evidence type="ECO:0000256" key="14">
    <source>
        <dbReference type="ARBA" id="ARBA00064003"/>
    </source>
</evidence>
<keyword evidence="11 18" id="KW-1133">Transmembrane helix</keyword>
<keyword evidence="4" id="KW-1003">Cell membrane</keyword>